<proteinExistence type="predicted"/>
<dbReference type="EMBL" id="JACAZH010000009">
    <property type="protein sequence ID" value="KAF7358875.1"/>
    <property type="molecule type" value="Genomic_DNA"/>
</dbReference>
<name>A0A8H6YD48_9AGAR</name>
<feature type="region of interest" description="Disordered" evidence="1">
    <location>
        <begin position="85"/>
        <end position="210"/>
    </location>
</feature>
<feature type="compositionally biased region" description="Basic and acidic residues" evidence="1">
    <location>
        <begin position="138"/>
        <end position="160"/>
    </location>
</feature>
<feature type="compositionally biased region" description="Low complexity" evidence="1">
    <location>
        <begin position="122"/>
        <end position="137"/>
    </location>
</feature>
<dbReference type="AlphaFoldDB" id="A0A8H6YD48"/>
<dbReference type="Proteomes" id="UP000623467">
    <property type="component" value="Unassembled WGS sequence"/>
</dbReference>
<evidence type="ECO:0000256" key="1">
    <source>
        <dbReference type="SAM" id="MobiDB-lite"/>
    </source>
</evidence>
<organism evidence="2 3">
    <name type="scientific">Mycena sanguinolenta</name>
    <dbReference type="NCBI Taxonomy" id="230812"/>
    <lineage>
        <taxon>Eukaryota</taxon>
        <taxon>Fungi</taxon>
        <taxon>Dikarya</taxon>
        <taxon>Basidiomycota</taxon>
        <taxon>Agaricomycotina</taxon>
        <taxon>Agaricomycetes</taxon>
        <taxon>Agaricomycetidae</taxon>
        <taxon>Agaricales</taxon>
        <taxon>Marasmiineae</taxon>
        <taxon>Mycenaceae</taxon>
        <taxon>Mycena</taxon>
    </lineage>
</organism>
<protein>
    <submittedName>
        <fullName evidence="2">Uncharacterized protein</fullName>
    </submittedName>
</protein>
<feature type="compositionally biased region" description="Polar residues" evidence="1">
    <location>
        <begin position="161"/>
        <end position="180"/>
    </location>
</feature>
<accession>A0A8H6YD48</accession>
<comment type="caution">
    <text evidence="2">The sequence shown here is derived from an EMBL/GenBank/DDBJ whole genome shotgun (WGS) entry which is preliminary data.</text>
</comment>
<gene>
    <name evidence="2" type="ORF">MSAN_01227700</name>
</gene>
<keyword evidence="3" id="KW-1185">Reference proteome</keyword>
<feature type="region of interest" description="Disordered" evidence="1">
    <location>
        <begin position="1"/>
        <end position="35"/>
    </location>
</feature>
<evidence type="ECO:0000313" key="2">
    <source>
        <dbReference type="EMBL" id="KAF7358875.1"/>
    </source>
</evidence>
<reference evidence="2" key="1">
    <citation type="submission" date="2020-05" db="EMBL/GenBank/DDBJ databases">
        <title>Mycena genomes resolve the evolution of fungal bioluminescence.</title>
        <authorList>
            <person name="Tsai I.J."/>
        </authorList>
    </citation>
    <scope>NUCLEOTIDE SEQUENCE</scope>
    <source>
        <strain evidence="2">160909Yilan</strain>
    </source>
</reference>
<sequence length="481" mass="52274">MHQSWRSSGIYAIEDEQDTPIPSPLNAPRKSRDDENLNAIELKVLKAQKDREEPQSEPDVAVITFQSFSLLSFRSDPWLRFPASPLVPPILSRKPGRRLAPPKTSSRAFLKLFKDPGTGNASGDSDSDSPTSSTVHPSSEDLRSSHMDVDAPDAGAERDSSTSPTASHMRTNDDSSTPAQPSKRHRREPQYAETYNVVKGPSPLVTPSPPCKRRKYCDGLRMRRAGSSPTSLVASDAFAASGSACMMAFAVNVKISDNGVVGQVEGEYGSSPCDVDRLGEAGGGRVVVSDPEDVDVSLVLLPRKYGLVVEADVSLDGYCAFRWPVYLMAVASLYAQLNPFRLDSALVGLRPAMYTYPDAAPEFPCATQSGFSPVMTSYGDFGAVFFIGVRLRSQTAYMTARPQNDFGSPLARRARLCLAMVPLRRSAAPLLRCVVWGQLASRALRREVFVEDTASVFLAVIGTEDLDVDALLRFIEASKSP</sequence>
<evidence type="ECO:0000313" key="3">
    <source>
        <dbReference type="Proteomes" id="UP000623467"/>
    </source>
</evidence>